<evidence type="ECO:0000313" key="3">
    <source>
        <dbReference type="EMBL" id="SUA53331.1"/>
    </source>
</evidence>
<keyword evidence="5" id="KW-1185">Reference proteome</keyword>
<dbReference type="Proteomes" id="UP000254603">
    <property type="component" value="Unassembled WGS sequence"/>
</dbReference>
<evidence type="ECO:0000256" key="1">
    <source>
        <dbReference type="SAM" id="MobiDB-lite"/>
    </source>
</evidence>
<dbReference type="AlphaFoldDB" id="A0A378XF35"/>
<dbReference type="EMBL" id="UGSB01000001">
    <property type="protein sequence ID" value="SUA53331.1"/>
    <property type="molecule type" value="Genomic_DNA"/>
</dbReference>
<dbReference type="RefSeq" id="WP_018575414.1">
    <property type="nucleotide sequence ID" value="NZ_CP065725.1"/>
</dbReference>
<sequence length="92" mass="10547">MKEFFSQSGFGKQLEVSSTKTNKIVQGQSVYRADDNMGNNIKKGNLFYLDNLHKDHIEVFNKRGDFIHVLNLDGSINDSKTEAVNKQKRKLK</sequence>
<evidence type="ECO:0000313" key="4">
    <source>
        <dbReference type="Proteomes" id="UP000254603"/>
    </source>
</evidence>
<organism evidence="3 4">
    <name type="scientific">Oligella ureolytica</name>
    <dbReference type="NCBI Taxonomy" id="90244"/>
    <lineage>
        <taxon>Bacteria</taxon>
        <taxon>Pseudomonadati</taxon>
        <taxon>Pseudomonadota</taxon>
        <taxon>Betaproteobacteria</taxon>
        <taxon>Burkholderiales</taxon>
        <taxon>Alcaligenaceae</taxon>
        <taxon>Oligella</taxon>
    </lineage>
</organism>
<accession>A0A378XF35</accession>
<dbReference type="Proteomes" id="UP000594903">
    <property type="component" value="Chromosome"/>
</dbReference>
<proteinExistence type="predicted"/>
<feature type="region of interest" description="Disordered" evidence="1">
    <location>
        <begin position="1"/>
        <end position="20"/>
    </location>
</feature>
<name>A0A378XF35_9BURK</name>
<reference evidence="3 4" key="1">
    <citation type="submission" date="2018-06" db="EMBL/GenBank/DDBJ databases">
        <authorList>
            <consortium name="Pathogen Informatics"/>
            <person name="Doyle S."/>
        </authorList>
    </citation>
    <scope>NUCLEOTIDE SEQUENCE [LARGE SCALE GENOMIC DNA]</scope>
    <source>
        <strain evidence="3 4">NCTC11997</strain>
    </source>
</reference>
<reference evidence="2 5" key="2">
    <citation type="submission" date="2020-12" db="EMBL/GenBank/DDBJ databases">
        <title>FDA dAtabase for Regulatory Grade micrObial Sequences (FDA-ARGOS): Supporting development and validation of Infectious Disease Dx tests.</title>
        <authorList>
            <person name="Sproer C."/>
            <person name="Gronow S."/>
            <person name="Severitt S."/>
            <person name="Schroder I."/>
            <person name="Tallon L."/>
            <person name="Sadzewicz L."/>
            <person name="Zhao X."/>
            <person name="Boylan J."/>
            <person name="Ott S."/>
            <person name="Bowen H."/>
            <person name="Vavikolanu K."/>
            <person name="Mehta A."/>
            <person name="Aluvathingal J."/>
            <person name="Nadendla S."/>
            <person name="Lowell S."/>
            <person name="Myers T."/>
            <person name="Yan Y."/>
            <person name="Sichtig H."/>
        </authorList>
    </citation>
    <scope>NUCLEOTIDE SEQUENCE [LARGE SCALE GENOMIC DNA]</scope>
    <source>
        <strain evidence="2 5">FDAARGOS_872</strain>
    </source>
</reference>
<gene>
    <name evidence="2" type="ORF">I6G29_05285</name>
    <name evidence="3" type="ORF">NCTC11997_01112</name>
</gene>
<protein>
    <submittedName>
        <fullName evidence="3">Uncharacterized protein</fullName>
    </submittedName>
</protein>
<evidence type="ECO:0000313" key="5">
    <source>
        <dbReference type="Proteomes" id="UP000594903"/>
    </source>
</evidence>
<dbReference type="STRING" id="1122619.GCA_000373745_02230"/>
<dbReference type="EMBL" id="CP065725">
    <property type="protein sequence ID" value="QPT40972.1"/>
    <property type="molecule type" value="Genomic_DNA"/>
</dbReference>
<evidence type="ECO:0000313" key="2">
    <source>
        <dbReference type="EMBL" id="QPT40972.1"/>
    </source>
</evidence>
<dbReference type="OrthoDB" id="5666689at2"/>